<gene>
    <name evidence="1" type="ORF">Tci_011086</name>
</gene>
<dbReference type="AlphaFoldDB" id="A0A6L2JPU8"/>
<reference evidence="1" key="1">
    <citation type="journal article" date="2019" name="Sci. Rep.">
        <title>Draft genome of Tanacetum cinerariifolium, the natural source of mosquito coil.</title>
        <authorList>
            <person name="Yamashiro T."/>
            <person name="Shiraishi A."/>
            <person name="Satake H."/>
            <person name="Nakayama K."/>
        </authorList>
    </citation>
    <scope>NUCLEOTIDE SEQUENCE</scope>
</reference>
<evidence type="ECO:0008006" key="2">
    <source>
        <dbReference type="Google" id="ProtNLM"/>
    </source>
</evidence>
<accession>A0A6L2JPU8</accession>
<comment type="caution">
    <text evidence="1">The sequence shown here is derived from an EMBL/GenBank/DDBJ whole genome shotgun (WGS) entry which is preliminary data.</text>
</comment>
<name>A0A6L2JPU8_TANCI</name>
<dbReference type="PANTHER" id="PTHR33067">
    <property type="entry name" value="RNA-DIRECTED DNA POLYMERASE-RELATED"/>
    <property type="match status" value="1"/>
</dbReference>
<protein>
    <recommendedName>
        <fullName evidence="2">Eukaryotic translation initiation factor 3 subunit G N-terminal domain-containing protein</fullName>
    </recommendedName>
</protein>
<dbReference type="PANTHER" id="PTHR33067:SF9">
    <property type="entry name" value="RNA-DIRECTED DNA POLYMERASE"/>
    <property type="match status" value="1"/>
</dbReference>
<organism evidence="1">
    <name type="scientific">Tanacetum cinerariifolium</name>
    <name type="common">Dalmatian daisy</name>
    <name type="synonym">Chrysanthemum cinerariifolium</name>
    <dbReference type="NCBI Taxonomy" id="118510"/>
    <lineage>
        <taxon>Eukaryota</taxon>
        <taxon>Viridiplantae</taxon>
        <taxon>Streptophyta</taxon>
        <taxon>Embryophyta</taxon>
        <taxon>Tracheophyta</taxon>
        <taxon>Spermatophyta</taxon>
        <taxon>Magnoliopsida</taxon>
        <taxon>eudicotyledons</taxon>
        <taxon>Gunneridae</taxon>
        <taxon>Pentapetalae</taxon>
        <taxon>asterids</taxon>
        <taxon>campanulids</taxon>
        <taxon>Asterales</taxon>
        <taxon>Asteraceae</taxon>
        <taxon>Asteroideae</taxon>
        <taxon>Anthemideae</taxon>
        <taxon>Anthemidinae</taxon>
        <taxon>Tanacetum</taxon>
    </lineage>
</organism>
<sequence length="505" mass="57622">MGTAKKMEKINNFHQKLDETLYQAWERFKELLKKYPQHYLTEMQEVILFNNGLEVPTIKILDSKGAIPTKTATDAKVAIQEMVEYSQKWHNETSRTRNTETSAGLAIIQAQLNNLGREIKKVNEKVYIAQVGCELCKGSHYTKDCPLKEGKTLEEAYYTQFGVPFQQGGQYRAAAPGFYQRNNANPSYQERRQSMEESLSKFMNESTKRHKENSNPIKEMQASMDTAIRNQRASVKVGNSNPINEQEKGLYGLKDLDAYSIGTTLRNESLPKKEKDPRSFTLPYIHNVCFEKALANLGASVSVMPLSTYLNLGLGKLAHTKLNVELADRIVKHPKGMAKKSTSRGNQVDDLESTIEEGEVVNEHMEIVKTRCDFIGRLDDNPSDCDFDRRIHINSAYNLRFSCMIDMNLYLDERMGDVIVGEPFCKASCVEARRFDGIITILDGNDSVTYQMVRSNPRFGIRRIHARDTAYMENMTRINTFYRIPEIGLHGFLIFCTSTTLVEYL</sequence>
<dbReference type="EMBL" id="BKCJ010001133">
    <property type="protein sequence ID" value="GEU39108.1"/>
    <property type="molecule type" value="Genomic_DNA"/>
</dbReference>
<proteinExistence type="predicted"/>
<evidence type="ECO:0000313" key="1">
    <source>
        <dbReference type="EMBL" id="GEU39108.1"/>
    </source>
</evidence>